<dbReference type="SUPFAM" id="SSF53448">
    <property type="entry name" value="Nucleotide-diphospho-sugar transferases"/>
    <property type="match status" value="1"/>
</dbReference>
<dbReference type="OrthoDB" id="9777873at2"/>
<evidence type="ECO:0000256" key="7">
    <source>
        <dbReference type="ARBA" id="ARBA00037904"/>
    </source>
</evidence>
<comment type="function">
    <text evidence="6">Catalyzes the glycosylation of 4,4'-diaponeurosporenoate, i.e. the esterification of glucose at the C1'' position with the carboxyl group of 4,4'-diaponeurosporenic acid, to form glycosyl-4,4'-diaponeurosporenoate. This is a step in the biosynthesis of staphyloxanthin, an orange pigment present in most staphylococci strains.</text>
</comment>
<dbReference type="GO" id="GO:0005886">
    <property type="term" value="C:plasma membrane"/>
    <property type="evidence" value="ECO:0007669"/>
    <property type="project" value="UniProtKB-SubCell"/>
</dbReference>
<evidence type="ECO:0000256" key="9">
    <source>
        <dbReference type="ARBA" id="ARBA00040345"/>
    </source>
</evidence>
<dbReference type="EMBL" id="PYGA01000031">
    <property type="protein sequence ID" value="PSK87489.1"/>
    <property type="molecule type" value="Genomic_DNA"/>
</dbReference>
<reference evidence="11 12" key="1">
    <citation type="submission" date="2018-03" db="EMBL/GenBank/DDBJ databases">
        <title>Genomic Encyclopedia of Archaeal and Bacterial Type Strains, Phase II (KMG-II): from individual species to whole genera.</title>
        <authorList>
            <person name="Goeker M."/>
        </authorList>
    </citation>
    <scope>NUCLEOTIDE SEQUENCE [LARGE SCALE GENOMIC DNA]</scope>
    <source>
        <strain evidence="11 12">DSM 45312</strain>
    </source>
</reference>
<evidence type="ECO:0000256" key="6">
    <source>
        <dbReference type="ARBA" id="ARBA00037281"/>
    </source>
</evidence>
<feature type="domain" description="Glycosyltransferase 2-like" evidence="10">
    <location>
        <begin position="7"/>
        <end position="169"/>
    </location>
</feature>
<keyword evidence="12" id="KW-1185">Reference proteome</keyword>
<name>A0A2P8CRA5_9ACTN</name>
<dbReference type="RefSeq" id="WP_106586542.1">
    <property type="nucleotide sequence ID" value="NZ_PYGA01000031.1"/>
</dbReference>
<dbReference type="PANTHER" id="PTHR43646:SF2">
    <property type="entry name" value="GLYCOSYLTRANSFERASE 2-LIKE DOMAIN-CONTAINING PROTEIN"/>
    <property type="match status" value="1"/>
</dbReference>
<comment type="pathway">
    <text evidence="7">Carotenoid biosynthesis; staphyloxanthin biosynthesis; staphyloxanthin from farnesyl diphosphate: step 4/5.</text>
</comment>
<proteinExistence type="inferred from homology"/>
<keyword evidence="4 11" id="KW-0808">Transferase</keyword>
<evidence type="ECO:0000259" key="10">
    <source>
        <dbReference type="Pfam" id="PF00535"/>
    </source>
</evidence>
<comment type="caution">
    <text evidence="11">The sequence shown here is derived from an EMBL/GenBank/DDBJ whole genome shotgun (WGS) entry which is preliminary data.</text>
</comment>
<dbReference type="PANTHER" id="PTHR43646">
    <property type="entry name" value="GLYCOSYLTRANSFERASE"/>
    <property type="match status" value="1"/>
</dbReference>
<keyword evidence="2" id="KW-1003">Cell membrane</keyword>
<gene>
    <name evidence="11" type="ORF">CLV63_13142</name>
</gene>
<evidence type="ECO:0000256" key="2">
    <source>
        <dbReference type="ARBA" id="ARBA00022475"/>
    </source>
</evidence>
<dbReference type="GO" id="GO:0016757">
    <property type="term" value="F:glycosyltransferase activity"/>
    <property type="evidence" value="ECO:0007669"/>
    <property type="project" value="UniProtKB-KW"/>
</dbReference>
<dbReference type="PROSITE" id="PS51257">
    <property type="entry name" value="PROKAR_LIPOPROTEIN"/>
    <property type="match status" value="1"/>
</dbReference>
<evidence type="ECO:0000256" key="3">
    <source>
        <dbReference type="ARBA" id="ARBA00022676"/>
    </source>
</evidence>
<comment type="subcellular location">
    <subcellularLocation>
        <location evidence="1">Cell membrane</location>
    </subcellularLocation>
</comment>
<evidence type="ECO:0000313" key="11">
    <source>
        <dbReference type="EMBL" id="PSK87489.1"/>
    </source>
</evidence>
<evidence type="ECO:0000313" key="12">
    <source>
        <dbReference type="Proteomes" id="UP000240542"/>
    </source>
</evidence>
<accession>A0A2P8CRA5</accession>
<evidence type="ECO:0000256" key="4">
    <source>
        <dbReference type="ARBA" id="ARBA00022679"/>
    </source>
</evidence>
<dbReference type="InterPro" id="IPR001173">
    <property type="entry name" value="Glyco_trans_2-like"/>
</dbReference>
<keyword evidence="5" id="KW-0472">Membrane</keyword>
<dbReference type="InterPro" id="IPR029044">
    <property type="entry name" value="Nucleotide-diphossugar_trans"/>
</dbReference>
<sequence>MIRAAAVVIPAHNEAELLPSCLGAVAASLAACRIAPDRRRIVVVADACGDATAAIARAMGAHVVEVGHRSVGPARAEGMRRALALLGGCPAAEAWLATTDADSIVPLRWLPEQVRWADAGWDAVAGTVTVADWSQRPPGLAAVFARHYRSGPGEHPHVHGANLGVRASAYLASGGFRSLACSEDHSLVAALHAGGHRIRRPSDLSVRTSARPDSRARGGFGDLLTRLAGKWSGPDSGQ</sequence>
<evidence type="ECO:0000256" key="8">
    <source>
        <dbReference type="ARBA" id="ARBA00038120"/>
    </source>
</evidence>
<evidence type="ECO:0000256" key="5">
    <source>
        <dbReference type="ARBA" id="ARBA00023136"/>
    </source>
</evidence>
<dbReference type="AlphaFoldDB" id="A0A2P8CRA5"/>
<evidence type="ECO:0000256" key="1">
    <source>
        <dbReference type="ARBA" id="ARBA00004236"/>
    </source>
</evidence>
<protein>
    <recommendedName>
        <fullName evidence="9">4,4'-diaponeurosporenoate glycosyltransferase</fullName>
    </recommendedName>
</protein>
<dbReference type="Proteomes" id="UP000240542">
    <property type="component" value="Unassembled WGS sequence"/>
</dbReference>
<dbReference type="Pfam" id="PF00535">
    <property type="entry name" value="Glycos_transf_2"/>
    <property type="match status" value="1"/>
</dbReference>
<organism evidence="11 12">
    <name type="scientific">Murinocardiopsis flavida</name>
    <dbReference type="NCBI Taxonomy" id="645275"/>
    <lineage>
        <taxon>Bacteria</taxon>
        <taxon>Bacillati</taxon>
        <taxon>Actinomycetota</taxon>
        <taxon>Actinomycetes</taxon>
        <taxon>Streptosporangiales</taxon>
        <taxon>Nocardiopsidaceae</taxon>
        <taxon>Murinocardiopsis</taxon>
    </lineage>
</organism>
<dbReference type="Gene3D" id="3.90.550.10">
    <property type="entry name" value="Spore Coat Polysaccharide Biosynthesis Protein SpsA, Chain A"/>
    <property type="match status" value="1"/>
</dbReference>
<keyword evidence="3" id="KW-0328">Glycosyltransferase</keyword>
<comment type="similarity">
    <text evidence="8">Belongs to the glycosyltransferase 2 family. CrtQ subfamily.</text>
</comment>